<evidence type="ECO:0000256" key="2">
    <source>
        <dbReference type="ARBA" id="ARBA00022670"/>
    </source>
</evidence>
<dbReference type="PANTHER" id="PTHR43399">
    <property type="entry name" value="SUBTILISIN-RELATED"/>
    <property type="match status" value="1"/>
</dbReference>
<evidence type="ECO:0000256" key="3">
    <source>
        <dbReference type="ARBA" id="ARBA00022801"/>
    </source>
</evidence>
<feature type="active site" description="Charge relay system" evidence="5">
    <location>
        <position position="178"/>
    </location>
</feature>
<dbReference type="PANTHER" id="PTHR43399:SF4">
    <property type="entry name" value="CELL WALL-ASSOCIATED PROTEASE"/>
    <property type="match status" value="1"/>
</dbReference>
<evidence type="ECO:0000313" key="8">
    <source>
        <dbReference type="EMBL" id="MDB9541091.1"/>
    </source>
</evidence>
<dbReference type="InterPro" id="IPR034204">
    <property type="entry name" value="PfSUB1-like_cat_dom"/>
</dbReference>
<feature type="active site" description="Charge relay system" evidence="5">
    <location>
        <position position="336"/>
    </location>
</feature>
<dbReference type="InterPro" id="IPR000209">
    <property type="entry name" value="Peptidase_S8/S53_dom"/>
</dbReference>
<keyword evidence="2 5" id="KW-0645">Protease</keyword>
<dbReference type="InterPro" id="IPR023827">
    <property type="entry name" value="Peptidase_S8_Asp-AS"/>
</dbReference>
<evidence type="ECO:0000256" key="5">
    <source>
        <dbReference type="PROSITE-ProRule" id="PRU01240"/>
    </source>
</evidence>
<accession>A0ABT5AUT9</accession>
<gene>
    <name evidence="8" type="ORF">PN457_15740</name>
</gene>
<comment type="similarity">
    <text evidence="1 5 6">Belongs to the peptidase S8 family.</text>
</comment>
<dbReference type="Proteomes" id="UP001212499">
    <property type="component" value="Unassembled WGS sequence"/>
</dbReference>
<dbReference type="PROSITE" id="PS00136">
    <property type="entry name" value="SUBTILASE_ASP"/>
    <property type="match status" value="1"/>
</dbReference>
<evidence type="ECO:0000256" key="4">
    <source>
        <dbReference type="ARBA" id="ARBA00022825"/>
    </source>
</evidence>
<dbReference type="PROSITE" id="PS00137">
    <property type="entry name" value="SUBTILASE_HIS"/>
    <property type="match status" value="1"/>
</dbReference>
<dbReference type="Gene3D" id="3.40.50.200">
    <property type="entry name" value="Peptidase S8/S53 domain"/>
    <property type="match status" value="1"/>
</dbReference>
<dbReference type="PRINTS" id="PR00723">
    <property type="entry name" value="SUBTILISIN"/>
</dbReference>
<dbReference type="PROSITE" id="PS00138">
    <property type="entry name" value="SUBTILASE_SER"/>
    <property type="match status" value="1"/>
</dbReference>
<keyword evidence="4 5" id="KW-0720">Serine protease</keyword>
<organism evidence="8 9">
    <name type="scientific">Anabaenopsis arnoldii</name>
    <dbReference type="NCBI Taxonomy" id="2152938"/>
    <lineage>
        <taxon>Bacteria</taxon>
        <taxon>Bacillati</taxon>
        <taxon>Cyanobacteriota</taxon>
        <taxon>Cyanophyceae</taxon>
        <taxon>Nostocales</taxon>
        <taxon>Nodulariaceae</taxon>
        <taxon>Anabaenopsis</taxon>
    </lineage>
</organism>
<dbReference type="InterPro" id="IPR051048">
    <property type="entry name" value="Peptidase_S8/S53_subtilisin"/>
</dbReference>
<dbReference type="InterPro" id="IPR022398">
    <property type="entry name" value="Peptidase_S8_His-AS"/>
</dbReference>
<evidence type="ECO:0000256" key="1">
    <source>
        <dbReference type="ARBA" id="ARBA00011073"/>
    </source>
</evidence>
<dbReference type="RefSeq" id="WP_271734369.1">
    <property type="nucleotide sequence ID" value="NZ_JANQDP010000189.1"/>
</dbReference>
<protein>
    <submittedName>
        <fullName evidence="8">S8 family peptidase</fullName>
    </submittedName>
</protein>
<dbReference type="InterPro" id="IPR036852">
    <property type="entry name" value="Peptidase_S8/S53_dom_sf"/>
</dbReference>
<feature type="domain" description="Peptidase S8/S53" evidence="7">
    <location>
        <begin position="114"/>
        <end position="371"/>
    </location>
</feature>
<name>A0ABT5AUT9_9CYAN</name>
<dbReference type="SUPFAM" id="SSF52743">
    <property type="entry name" value="Subtilisin-like"/>
    <property type="match status" value="1"/>
</dbReference>
<dbReference type="InterPro" id="IPR023828">
    <property type="entry name" value="Peptidase_S8_Ser-AS"/>
</dbReference>
<keyword evidence="9" id="KW-1185">Reference proteome</keyword>
<reference evidence="8 9" key="1">
    <citation type="submission" date="2023-01" db="EMBL/GenBank/DDBJ databases">
        <title>Genomes from the Australian National Cyanobacteria Reference Collection.</title>
        <authorList>
            <person name="Willis A."/>
            <person name="Lee E.M.F."/>
        </authorList>
    </citation>
    <scope>NUCLEOTIDE SEQUENCE [LARGE SCALE GENOMIC DNA]</scope>
    <source>
        <strain evidence="8 9">CS-1033</strain>
    </source>
</reference>
<comment type="caution">
    <text evidence="8">The sequence shown here is derived from an EMBL/GenBank/DDBJ whole genome shotgun (WGS) entry which is preliminary data.</text>
</comment>
<evidence type="ECO:0000313" key="9">
    <source>
        <dbReference type="Proteomes" id="UP001212499"/>
    </source>
</evidence>
<evidence type="ECO:0000256" key="6">
    <source>
        <dbReference type="RuleBase" id="RU003355"/>
    </source>
</evidence>
<dbReference type="InterPro" id="IPR015500">
    <property type="entry name" value="Peptidase_S8_subtilisin-rel"/>
</dbReference>
<keyword evidence="3 5" id="KW-0378">Hydrolase</keyword>
<feature type="active site" description="Charge relay system" evidence="5">
    <location>
        <position position="123"/>
    </location>
</feature>
<dbReference type="PROSITE" id="PS51892">
    <property type="entry name" value="SUBTILASE"/>
    <property type="match status" value="1"/>
</dbReference>
<sequence length="501" mass="53243">MPIDDISQTLFPHHGLNSTHLSSVDTFQIHNDYSLSLRGRSSFNSPDNPDNINTTSLQTTNYNFNSGYGLINAAAAVARAAGENTFADVPPVGGNNWGADLVRAPAAWAQGYTGNGVVVAVLDTGVDYNHPDLKDKIWTNPNEIPGNGIDDDNNGYIDDAQGWNFVDNTNSTIDVNGHGTHVAGTIAGANNGFGVTGIAYDAKIMSIKVLNEQGSGSSNTVADGIYYAVNNGADIINLSLGSNFPNSTLETAIQYASSQGVVVVMAAGNNSYPFPGYPARYANNCGLAVGAVDRNSQMANFSNRAGLNSFPYVTAPGVGIYSSLPGNEYGTYSGTSMAAPHVAGVVALMLSANPNLTNGEIREIIIETAGNSTPIPDANRWNITPVVSPDYGRDGGNIILATAINLEIKVTDFISENAPTSNRPPISFFISPMNPGKLAELGYYHRAIAGLSGINDGINDNIFNADDIDQNRVDFTKIRKLFSQLQLGIDILRRFLPIIRR</sequence>
<dbReference type="CDD" id="cd07473">
    <property type="entry name" value="Peptidases_S8_Subtilisin_like"/>
    <property type="match status" value="1"/>
</dbReference>
<dbReference type="Pfam" id="PF00082">
    <property type="entry name" value="Peptidase_S8"/>
    <property type="match status" value="1"/>
</dbReference>
<evidence type="ECO:0000259" key="7">
    <source>
        <dbReference type="Pfam" id="PF00082"/>
    </source>
</evidence>
<dbReference type="EMBL" id="JAQMUH010000181">
    <property type="protein sequence ID" value="MDB9541091.1"/>
    <property type="molecule type" value="Genomic_DNA"/>
</dbReference>
<proteinExistence type="inferred from homology"/>